<dbReference type="SMART" id="SM00415">
    <property type="entry name" value="HSF"/>
    <property type="match status" value="1"/>
</dbReference>
<evidence type="ECO:0000256" key="3">
    <source>
        <dbReference type="ARBA" id="ARBA00023242"/>
    </source>
</evidence>
<name>A0ABD3MZE7_9STRA</name>
<proteinExistence type="inferred from homology"/>
<feature type="domain" description="HMG box" evidence="7">
    <location>
        <begin position="1"/>
        <end position="46"/>
    </location>
</feature>
<dbReference type="Gene3D" id="1.10.30.10">
    <property type="entry name" value="High mobility group box domain"/>
    <property type="match status" value="1"/>
</dbReference>
<comment type="similarity">
    <text evidence="5">Belongs to the HSF family.</text>
</comment>
<dbReference type="Pfam" id="PF00447">
    <property type="entry name" value="HSF_DNA-bind"/>
    <property type="match status" value="1"/>
</dbReference>
<dbReference type="EMBL" id="JALLPJ020001348">
    <property type="protein sequence ID" value="KAL3768383.1"/>
    <property type="molecule type" value="Genomic_DNA"/>
</dbReference>
<dbReference type="InterPro" id="IPR000232">
    <property type="entry name" value="HSF_DNA-bd"/>
</dbReference>
<feature type="compositionally biased region" description="Polar residues" evidence="6">
    <location>
        <begin position="65"/>
        <end position="89"/>
    </location>
</feature>
<evidence type="ECO:0000256" key="2">
    <source>
        <dbReference type="ARBA" id="ARBA00023125"/>
    </source>
</evidence>
<dbReference type="FunFam" id="1.10.10.10:FF:001242">
    <property type="entry name" value="HSF33, heat shock transcription factor DNA-binding domain-containing protein, DNA binding, transcription factor"/>
    <property type="match status" value="1"/>
</dbReference>
<evidence type="ECO:0000256" key="4">
    <source>
        <dbReference type="PROSITE-ProRule" id="PRU00267"/>
    </source>
</evidence>
<dbReference type="PANTHER" id="PTHR10015">
    <property type="entry name" value="HEAT SHOCK TRANSCRIPTION FACTOR"/>
    <property type="match status" value="1"/>
</dbReference>
<gene>
    <name evidence="8" type="ORF">ACHAWO_010615</name>
</gene>
<organism evidence="8 9">
    <name type="scientific">Cyclotella atomus</name>
    <dbReference type="NCBI Taxonomy" id="382360"/>
    <lineage>
        <taxon>Eukaryota</taxon>
        <taxon>Sar</taxon>
        <taxon>Stramenopiles</taxon>
        <taxon>Ochrophyta</taxon>
        <taxon>Bacillariophyta</taxon>
        <taxon>Coscinodiscophyceae</taxon>
        <taxon>Thalassiosirophycidae</taxon>
        <taxon>Stephanodiscales</taxon>
        <taxon>Stephanodiscaceae</taxon>
        <taxon>Cyclotella</taxon>
    </lineage>
</organism>
<keyword evidence="2 4" id="KW-0238">DNA-binding</keyword>
<dbReference type="Gene3D" id="1.10.10.10">
    <property type="entry name" value="Winged helix-like DNA-binding domain superfamily/Winged helix DNA-binding domain"/>
    <property type="match status" value="1"/>
</dbReference>
<sequence length="619" mass="67700">MKSPNDNIHRIIGQRWRGIKPDERALYQEMAKKDKERYDKREMAIYMEELASNAGSSPAEDDTKPPSSMQHQVASPSVAQTLTSESPQAATGRDKDLGSMSVEQIAQASSMLQQQAILRESNELNHRYLILEQLGKSVMLSEEARLALAQAAIPVLGHYGLGNPFGMPAPGQLGSLSDVPLMTQAMMKAQDDRILALLKNRNSDQDDGIRAILETRNNLRVLQAAQEGLRQLLLDMQKDGIDESNQLDASEQLDGGLLPPVIANQLPQQFANQSQVVAPSPTATQAPTLLNATYQTSLATNPPSSSTGQNRARFRCDKALAAAAAESPVDLSQVANQSQVSASATKPPASNVTNQTKTSIKVKNQTQCLAARPPSYIARQNRMRVRGDKALAAAVAAAESVANISQVANQSQVAAPSPTATQPPTFTRNALTQPVPEFLWQLNALTQPVPEFLWQLFTMLRDENLRNDISWEVPSINETKAMGGIKGIGKIVCHQPGVLQESVLGKYYGHSKYSSFQRQLNNFGFKKKLHGGNKGKLNPCSYVHEGLDANVESLLGLKSRRRPLLKKRLSMELDSTIVCSIDEEEKVERPKKRRGSLESKSSRNNKSSISDGDKKPSAR</sequence>
<protein>
    <recommendedName>
        <fullName evidence="7">HMG box domain-containing protein</fullName>
    </recommendedName>
</protein>
<feature type="region of interest" description="Disordered" evidence="6">
    <location>
        <begin position="49"/>
        <end position="97"/>
    </location>
</feature>
<dbReference type="GO" id="GO:0003677">
    <property type="term" value="F:DNA binding"/>
    <property type="evidence" value="ECO:0007669"/>
    <property type="project" value="UniProtKB-UniRule"/>
</dbReference>
<reference evidence="8 9" key="1">
    <citation type="submission" date="2024-10" db="EMBL/GenBank/DDBJ databases">
        <title>Updated reference genomes for cyclostephanoid diatoms.</title>
        <authorList>
            <person name="Roberts W.R."/>
            <person name="Alverson A.J."/>
        </authorList>
    </citation>
    <scope>NUCLEOTIDE SEQUENCE [LARGE SCALE GENOMIC DNA]</scope>
    <source>
        <strain evidence="8 9">AJA010-31</strain>
    </source>
</reference>
<keyword evidence="3 4" id="KW-0539">Nucleus</keyword>
<feature type="region of interest" description="Disordered" evidence="6">
    <location>
        <begin position="584"/>
        <end position="619"/>
    </location>
</feature>
<evidence type="ECO:0000256" key="6">
    <source>
        <dbReference type="SAM" id="MobiDB-lite"/>
    </source>
</evidence>
<evidence type="ECO:0000313" key="8">
    <source>
        <dbReference type="EMBL" id="KAL3768383.1"/>
    </source>
</evidence>
<dbReference type="PANTHER" id="PTHR10015:SF206">
    <property type="entry name" value="HSF-TYPE DNA-BINDING DOMAIN-CONTAINING PROTEIN"/>
    <property type="match status" value="1"/>
</dbReference>
<dbReference type="Proteomes" id="UP001530400">
    <property type="component" value="Unassembled WGS sequence"/>
</dbReference>
<dbReference type="InterPro" id="IPR036388">
    <property type="entry name" value="WH-like_DNA-bd_sf"/>
</dbReference>
<dbReference type="GO" id="GO:0005634">
    <property type="term" value="C:nucleus"/>
    <property type="evidence" value="ECO:0007669"/>
    <property type="project" value="UniProtKB-SubCell"/>
</dbReference>
<evidence type="ECO:0000256" key="1">
    <source>
        <dbReference type="ARBA" id="ARBA00004123"/>
    </source>
</evidence>
<evidence type="ECO:0000256" key="5">
    <source>
        <dbReference type="RuleBase" id="RU004020"/>
    </source>
</evidence>
<evidence type="ECO:0000313" key="9">
    <source>
        <dbReference type="Proteomes" id="UP001530400"/>
    </source>
</evidence>
<feature type="compositionally biased region" description="Polar residues" evidence="6">
    <location>
        <begin position="348"/>
        <end position="359"/>
    </location>
</feature>
<dbReference type="AlphaFoldDB" id="A0ABD3MZE7"/>
<feature type="DNA-binding region" description="HMG box" evidence="4">
    <location>
        <begin position="1"/>
        <end position="46"/>
    </location>
</feature>
<accession>A0ABD3MZE7</accession>
<evidence type="ECO:0000259" key="7">
    <source>
        <dbReference type="PROSITE" id="PS50118"/>
    </source>
</evidence>
<dbReference type="InterPro" id="IPR036390">
    <property type="entry name" value="WH_DNA-bd_sf"/>
</dbReference>
<dbReference type="SUPFAM" id="SSF46785">
    <property type="entry name" value="Winged helix' DNA-binding domain"/>
    <property type="match status" value="1"/>
</dbReference>
<comment type="caution">
    <text evidence="8">The sequence shown here is derived from an EMBL/GenBank/DDBJ whole genome shotgun (WGS) entry which is preliminary data.</text>
</comment>
<feature type="region of interest" description="Disordered" evidence="6">
    <location>
        <begin position="338"/>
        <end position="359"/>
    </location>
</feature>
<dbReference type="PROSITE" id="PS50118">
    <property type="entry name" value="HMG_BOX_2"/>
    <property type="match status" value="1"/>
</dbReference>
<keyword evidence="9" id="KW-1185">Reference proteome</keyword>
<dbReference type="InterPro" id="IPR009071">
    <property type="entry name" value="HMG_box_dom"/>
</dbReference>
<dbReference type="SUPFAM" id="SSF47095">
    <property type="entry name" value="HMG-box"/>
    <property type="match status" value="1"/>
</dbReference>
<comment type="subcellular location">
    <subcellularLocation>
        <location evidence="1">Nucleus</location>
    </subcellularLocation>
</comment>
<dbReference type="InterPro" id="IPR036910">
    <property type="entry name" value="HMG_box_dom_sf"/>
</dbReference>
<dbReference type="Pfam" id="PF00505">
    <property type="entry name" value="HMG_box"/>
    <property type="match status" value="1"/>
</dbReference>